<evidence type="ECO:0000256" key="1">
    <source>
        <dbReference type="ARBA" id="ARBA00009206"/>
    </source>
</evidence>
<dbReference type="HAMAP" id="MF_00200">
    <property type="entry name" value="RTC"/>
    <property type="match status" value="1"/>
</dbReference>
<dbReference type="Proteomes" id="UP000240010">
    <property type="component" value="Unassembled WGS sequence"/>
</dbReference>
<comment type="subcellular location">
    <subcellularLocation>
        <location evidence="5">Cytoplasm</location>
    </subcellularLocation>
</comment>
<sequence>MTDKLIIDGSHGEGGGQILRSALSLAAITGRPVRIEKLRANRKKPGLAAQHLTSVRAATMLCDAEVKGAELGSQTLQFIPRKPVRAGDYFLDVAQAREGGSAGAVMLVLQTLLPPLALATGVSTVMLRGGTHVDMSPSYDYVHDVWLPTLARMGVRVELSLVRSGWYPVGRGEVGLRIEGAEKLQPLRLEHRGPLRAVTGRALAANLPAHICERMAAHARDLLEQAGMAAEIEAVVMKAACPGAGLYLTAHYENSLAGFGAQGKRGKPAEQVAEEACFALLHHYRSGAALEQHLADQLILPAALCRGESVFGVERISPHLVTNAWVVERFGLARIDIVPAADGTGFVKILAGG</sequence>
<keyword evidence="3 5" id="KW-0547">Nucleotide-binding</keyword>
<dbReference type="EMBL" id="PTIZ01000001">
    <property type="protein sequence ID" value="PPK78082.1"/>
    <property type="molecule type" value="Genomic_DNA"/>
</dbReference>
<evidence type="ECO:0000313" key="10">
    <source>
        <dbReference type="Proteomes" id="UP000240010"/>
    </source>
</evidence>
<dbReference type="InterPro" id="IPR036553">
    <property type="entry name" value="RPTC_insert"/>
</dbReference>
<dbReference type="Gene3D" id="3.30.360.20">
    <property type="entry name" value="RNA 3'-terminal phosphate cyclase, insert domain"/>
    <property type="match status" value="1"/>
</dbReference>
<keyword evidence="2 5" id="KW-0436">Ligase</keyword>
<evidence type="ECO:0000259" key="7">
    <source>
        <dbReference type="Pfam" id="PF01137"/>
    </source>
</evidence>
<evidence type="ECO:0000313" key="9">
    <source>
        <dbReference type="EMBL" id="PPK78082.1"/>
    </source>
</evidence>
<dbReference type="InterPro" id="IPR037136">
    <property type="entry name" value="RNA3'_phos_cyclase_dom_sf"/>
</dbReference>
<evidence type="ECO:0000256" key="6">
    <source>
        <dbReference type="NCBIfam" id="TIGR03399"/>
    </source>
</evidence>
<keyword evidence="5" id="KW-0067">ATP-binding</keyword>
<dbReference type="Gene3D" id="3.65.10.20">
    <property type="entry name" value="RNA 3'-terminal phosphate cyclase domain"/>
    <property type="match status" value="1"/>
</dbReference>
<proteinExistence type="inferred from homology"/>
<dbReference type="Pfam" id="PF01137">
    <property type="entry name" value="RTC"/>
    <property type="match status" value="1"/>
</dbReference>
<dbReference type="GO" id="GO:0005524">
    <property type="term" value="F:ATP binding"/>
    <property type="evidence" value="ECO:0007669"/>
    <property type="project" value="UniProtKB-KW"/>
</dbReference>
<evidence type="ECO:0000259" key="8">
    <source>
        <dbReference type="Pfam" id="PF05189"/>
    </source>
</evidence>
<dbReference type="InterPro" id="IPR000228">
    <property type="entry name" value="RNA3'_term_phos_cyc"/>
</dbReference>
<dbReference type="SUPFAM" id="SSF52913">
    <property type="entry name" value="RNA 3'-terminal phosphate cyclase, RPTC, insert domain"/>
    <property type="match status" value="1"/>
</dbReference>
<dbReference type="SUPFAM" id="SSF55205">
    <property type="entry name" value="EPT/RTPC-like"/>
    <property type="match status" value="1"/>
</dbReference>
<dbReference type="InterPro" id="IPR013791">
    <property type="entry name" value="RNA3'-term_phos_cycl_insert"/>
</dbReference>
<dbReference type="NCBIfam" id="NF003246">
    <property type="entry name" value="PRK04204.1-2"/>
    <property type="match status" value="1"/>
</dbReference>
<dbReference type="AlphaFoldDB" id="A0A2S6HKQ7"/>
<organism evidence="9 10">
    <name type="scientific">Methylobacter tundripaludum</name>
    <dbReference type="NCBI Taxonomy" id="173365"/>
    <lineage>
        <taxon>Bacteria</taxon>
        <taxon>Pseudomonadati</taxon>
        <taxon>Pseudomonadota</taxon>
        <taxon>Gammaproteobacteria</taxon>
        <taxon>Methylococcales</taxon>
        <taxon>Methylococcaceae</taxon>
        <taxon>Methylobacter</taxon>
    </lineage>
</organism>
<dbReference type="PANTHER" id="PTHR11096:SF0">
    <property type="entry name" value="RNA 3'-TERMINAL PHOSPHATE CYCLASE"/>
    <property type="match status" value="1"/>
</dbReference>
<accession>A0A2S6HKQ7</accession>
<dbReference type="RefSeq" id="WP_104427458.1">
    <property type="nucleotide sequence ID" value="NZ_PTIZ01000001.1"/>
</dbReference>
<feature type="active site" description="Tele-AMP-histidine intermediate" evidence="5">
    <location>
        <position position="319"/>
    </location>
</feature>
<comment type="similarity">
    <text evidence="1 5">Belongs to the RNA 3'-terminal cyclase family. Type 1 subfamily.</text>
</comment>
<protein>
    <recommendedName>
        <fullName evidence="5 6">RNA 3'-terminal phosphate cyclase</fullName>
        <shortName evidence="5">RNA cyclase</shortName>
        <shortName evidence="5">RNA-3'-phosphate cyclase</shortName>
        <ecNumber evidence="5 6">6.5.1.4</ecNumber>
    </recommendedName>
</protein>
<dbReference type="Pfam" id="PF05189">
    <property type="entry name" value="RTC_insert"/>
    <property type="match status" value="1"/>
</dbReference>
<name>A0A2S6HKQ7_9GAMM</name>
<dbReference type="PIRSF" id="PIRSF005378">
    <property type="entry name" value="RNA3'_term_phos_cycl_euk"/>
    <property type="match status" value="1"/>
</dbReference>
<evidence type="ECO:0000256" key="2">
    <source>
        <dbReference type="ARBA" id="ARBA00022598"/>
    </source>
</evidence>
<dbReference type="InterPro" id="IPR017770">
    <property type="entry name" value="RNA3'_term_phos_cyc_type_1"/>
</dbReference>
<keyword evidence="5" id="KW-0963">Cytoplasm</keyword>
<dbReference type="GO" id="GO:0003963">
    <property type="term" value="F:RNA-3'-phosphate cyclase activity"/>
    <property type="evidence" value="ECO:0007669"/>
    <property type="project" value="UniProtKB-UniRule"/>
</dbReference>
<dbReference type="PANTHER" id="PTHR11096">
    <property type="entry name" value="RNA 3' TERMINAL PHOSPHATE CYCLASE"/>
    <property type="match status" value="1"/>
</dbReference>
<feature type="domain" description="RNA 3'-terminal phosphate cyclase insert" evidence="8">
    <location>
        <begin position="191"/>
        <end position="283"/>
    </location>
</feature>
<comment type="caution">
    <text evidence="9">The sequence shown here is derived from an EMBL/GenBank/DDBJ whole genome shotgun (WGS) entry which is preliminary data.</text>
</comment>
<dbReference type="NCBIfam" id="TIGR03399">
    <property type="entry name" value="RNA_3prim_cycl"/>
    <property type="match status" value="1"/>
</dbReference>
<evidence type="ECO:0000256" key="4">
    <source>
        <dbReference type="ARBA" id="ARBA00024481"/>
    </source>
</evidence>
<comment type="catalytic activity">
    <reaction evidence="4 5">
        <text>a 3'-end 3'-phospho-ribonucleotide-RNA + ATP = a 3'-end 2',3'-cyclophospho-ribonucleotide-RNA + AMP + diphosphate</text>
        <dbReference type="Rhea" id="RHEA:23976"/>
        <dbReference type="Rhea" id="RHEA-COMP:10463"/>
        <dbReference type="Rhea" id="RHEA-COMP:10464"/>
        <dbReference type="ChEBI" id="CHEBI:30616"/>
        <dbReference type="ChEBI" id="CHEBI:33019"/>
        <dbReference type="ChEBI" id="CHEBI:83062"/>
        <dbReference type="ChEBI" id="CHEBI:83064"/>
        <dbReference type="ChEBI" id="CHEBI:456215"/>
        <dbReference type="EC" id="6.5.1.4"/>
    </reaction>
</comment>
<dbReference type="GO" id="GO:0006396">
    <property type="term" value="P:RNA processing"/>
    <property type="evidence" value="ECO:0007669"/>
    <property type="project" value="UniProtKB-UniRule"/>
</dbReference>
<feature type="binding site" evidence="5">
    <location>
        <position position="110"/>
    </location>
    <ligand>
        <name>ATP</name>
        <dbReference type="ChEBI" id="CHEBI:30616"/>
    </ligand>
</feature>
<feature type="domain" description="RNA 3'-terminal phosphate cyclase" evidence="7">
    <location>
        <begin position="12"/>
        <end position="337"/>
    </location>
</feature>
<dbReference type="EC" id="6.5.1.4" evidence="5 6"/>
<gene>
    <name evidence="5" type="primary">rtcA</name>
    <name evidence="9" type="ORF">B0F87_101464</name>
</gene>
<evidence type="ECO:0000256" key="5">
    <source>
        <dbReference type="HAMAP-Rule" id="MF_00200"/>
    </source>
</evidence>
<dbReference type="GO" id="GO:0005737">
    <property type="term" value="C:cytoplasm"/>
    <property type="evidence" value="ECO:0007669"/>
    <property type="project" value="UniProtKB-SubCell"/>
</dbReference>
<dbReference type="InterPro" id="IPR023797">
    <property type="entry name" value="RNA3'_phos_cyclase_dom"/>
</dbReference>
<feature type="binding site" evidence="5">
    <location>
        <begin position="293"/>
        <end position="297"/>
    </location>
    <ligand>
        <name>ATP</name>
        <dbReference type="ChEBI" id="CHEBI:30616"/>
    </ligand>
</feature>
<evidence type="ECO:0000256" key="3">
    <source>
        <dbReference type="ARBA" id="ARBA00022741"/>
    </source>
</evidence>
<reference evidence="9 10" key="1">
    <citation type="submission" date="2018-02" db="EMBL/GenBank/DDBJ databases">
        <title>Subsurface microbial communities from deep shales in Ohio and West Virginia, USA.</title>
        <authorList>
            <person name="Wrighton K."/>
        </authorList>
    </citation>
    <scope>NUCLEOTIDE SEQUENCE [LARGE SCALE GENOMIC DNA]</scope>
    <source>
        <strain evidence="9 10">OWC-DMM</strain>
    </source>
</reference>
<dbReference type="InterPro" id="IPR013792">
    <property type="entry name" value="RNA3'P_cycl/enolpyr_Trfase_a/b"/>
</dbReference>
<comment type="function">
    <text evidence="5">Catalyzes the conversion of 3'-phosphate to a 2',3'-cyclic phosphodiester at the end of RNA. The mechanism of action of the enzyme occurs in 3 steps: (A) adenylation of the enzyme by ATP; (B) transfer of adenylate to an RNA-N3'P to produce RNA-N3'PP5'A; (C) and attack of the adjacent 2'-hydroxyl on the 3'-phosphorus in the diester linkage to produce the cyclic end product. The biological role of this enzyme is unknown but it is likely to function in some aspects of cellular RNA processing.</text>
</comment>